<name>A0A2T0FIK5_9ASCO</name>
<dbReference type="STRING" id="45607.A0A2T0FIK5"/>
<evidence type="ECO:0000313" key="3">
    <source>
        <dbReference type="Proteomes" id="UP000238350"/>
    </source>
</evidence>
<feature type="domain" description="Post-transcriptional regulator MKT1 N-terminal" evidence="1">
    <location>
        <begin position="234"/>
        <end position="318"/>
    </location>
</feature>
<keyword evidence="3" id="KW-1185">Reference proteome</keyword>
<protein>
    <recommendedName>
        <fullName evidence="1">Post-transcriptional regulator MKT1 N-terminal domain-containing protein</fullName>
    </recommendedName>
</protein>
<dbReference type="RefSeq" id="XP_024664779.1">
    <property type="nucleotide sequence ID" value="XM_024809011.1"/>
</dbReference>
<reference evidence="2 3" key="1">
    <citation type="submission" date="2017-04" db="EMBL/GenBank/DDBJ databases">
        <title>Genome sequencing of [Candida] sorbophila.</title>
        <authorList>
            <person name="Ahn J.O."/>
        </authorList>
    </citation>
    <scope>NUCLEOTIDE SEQUENCE [LARGE SCALE GENOMIC DNA]</scope>
    <source>
        <strain evidence="2 3">DS02</strain>
    </source>
</reference>
<dbReference type="EMBL" id="NDIQ01000021">
    <property type="protein sequence ID" value="PRT54834.1"/>
    <property type="molecule type" value="Genomic_DNA"/>
</dbReference>
<dbReference type="SUPFAM" id="SSF88723">
    <property type="entry name" value="PIN domain-like"/>
    <property type="match status" value="1"/>
</dbReference>
<evidence type="ECO:0000313" key="2">
    <source>
        <dbReference type="EMBL" id="PRT54834.1"/>
    </source>
</evidence>
<organism evidence="2 3">
    <name type="scientific">Wickerhamiella sorbophila</name>
    <dbReference type="NCBI Taxonomy" id="45607"/>
    <lineage>
        <taxon>Eukaryota</taxon>
        <taxon>Fungi</taxon>
        <taxon>Dikarya</taxon>
        <taxon>Ascomycota</taxon>
        <taxon>Saccharomycotina</taxon>
        <taxon>Dipodascomycetes</taxon>
        <taxon>Dipodascales</taxon>
        <taxon>Trichomonascaceae</taxon>
        <taxon>Wickerhamiella</taxon>
    </lineage>
</organism>
<dbReference type="Gene3D" id="3.40.50.1010">
    <property type="entry name" value="5'-nuclease"/>
    <property type="match status" value="1"/>
</dbReference>
<dbReference type="OrthoDB" id="17262at2759"/>
<dbReference type="InterPro" id="IPR029060">
    <property type="entry name" value="PIN-like_dom_sf"/>
</dbReference>
<dbReference type="Pfam" id="PF12247">
    <property type="entry name" value="MKT1_N"/>
    <property type="match status" value="1"/>
</dbReference>
<dbReference type="AlphaFoldDB" id="A0A2T0FIK5"/>
<evidence type="ECO:0000259" key="1">
    <source>
        <dbReference type="Pfam" id="PF12247"/>
    </source>
</evidence>
<comment type="caution">
    <text evidence="2">The sequence shown here is derived from an EMBL/GenBank/DDBJ whole genome shotgun (WGS) entry which is preliminary data.</text>
</comment>
<proteinExistence type="predicted"/>
<dbReference type="GeneID" id="36516202"/>
<accession>A0A2T0FIK5</accession>
<dbReference type="InterPro" id="IPR022040">
    <property type="entry name" value="MKT1_N"/>
</dbReference>
<gene>
    <name evidence="2" type="ORF">B9G98_02454</name>
</gene>
<dbReference type="Proteomes" id="UP000238350">
    <property type="component" value="Unassembled WGS sequence"/>
</dbReference>
<sequence length="411" mass="43993">MISGLEAYIRDSQLASKVDLTGSVVGVSGELLAEISVDALAAAAEARNFTVVVVFDGPSRPTPARVNSTATFGHLAELKNRGIKFLVAPGVAAAQLSYMYREGFVTHIAAADDCVLFGDAPIVVGLLSEPKVVSFTSLVQSTPLSPQDFAEVCIGAGCALIPERCPLYDLSMNPIKAGLKVAQVSGGSVFRTVTQLDVDYAGRFQTALAAINWQPVLNGNGMTELLNLRKLPEPQDLRTLIGLRLPDEYNYYLSKGLVSTELLRGLVWGWVADDASNARGVPQADYNALQKILSPLRGAALDWLSSAINRYFQFSKVSDRTPGCSVLDRKRIAPLRSEQLSTPELVQQEVVSQAQKVSGATSVEELLKKAGVSPTPQLETSAKLALRWLAEAIHVALMATGASKEPISGWP</sequence>